<protein>
    <recommendedName>
        <fullName evidence="5">Cadherin domain-containing protein</fullName>
    </recommendedName>
</protein>
<feature type="coiled-coil region" evidence="1">
    <location>
        <begin position="568"/>
        <end position="595"/>
    </location>
</feature>
<dbReference type="AlphaFoldDB" id="A0AA51N646"/>
<dbReference type="Proteomes" id="UP001244443">
    <property type="component" value="Chromosome"/>
</dbReference>
<evidence type="ECO:0000256" key="1">
    <source>
        <dbReference type="SAM" id="Coils"/>
    </source>
</evidence>
<keyword evidence="2" id="KW-0732">Signal</keyword>
<sequence>MSFRNIFLFLLVSFLSTNLIAQNDIELESPALLEAKVGEGVVFLVKYDRQNNQDLKLTWKSSILDANFDDQEGEFYWKTDANDIGLHSVFFYLKDSADQIVSTSKTLIKINAYESVPTIEMEPDSLESRAFIKLLQGEEYNLEFVATTANSSNEDDVILNYIWNNNTDLNSIDQAETHIIGNRLLLTWTPSQNQASKKYFDLDLIAVDNTNAVNRRKYRFQIVSQELPPRLRNNVNDSYIITADQKLDIDFSVNDPNNDPIVYSVDIPVNLGAPSIDQNGIFSWELSAIEMSNISSYFPLKITLRAEEADDSKNFVEKEVTILKSDKNDPPSITKLSNLSIREGYDLKRRIFIKDNNHPISDLTFTLENEPDWLYVQQQNGRVFLMTDTIGFDIVKADGIPVQFDVLFTVTDPDGASDSKFFTVTVNEGVNTEKLYEQLIDYQKSTDALLVGLRKQIKELDSKVQRNQRLKKGLLFTTFFLGTFSATGSFFEDHTIANKSIPYAGALLAVTSSVNALAFNQEGKIINLRGRLEDVEKSIVRNKSYLNTYSIEDENDDELRNSELVNRVQSYRQALIEQRIELRRLEDEYRDLNYVQRKVRKFNKKGKVDNLRWNFIDKI</sequence>
<proteinExistence type="predicted"/>
<dbReference type="InterPro" id="IPR013783">
    <property type="entry name" value="Ig-like_fold"/>
</dbReference>
<accession>A0AA51N646</accession>
<evidence type="ECO:0000313" key="4">
    <source>
        <dbReference type="Proteomes" id="UP001244443"/>
    </source>
</evidence>
<dbReference type="Gene3D" id="2.60.40.10">
    <property type="entry name" value="Immunoglobulins"/>
    <property type="match status" value="1"/>
</dbReference>
<evidence type="ECO:0000313" key="3">
    <source>
        <dbReference type="EMBL" id="WMN06842.1"/>
    </source>
</evidence>
<reference evidence="3" key="1">
    <citation type="submission" date="2023-08" db="EMBL/GenBank/DDBJ databases">
        <title>Comparative genomics and taxonomic characterization of three novel marine species of genus Marivirga.</title>
        <authorList>
            <person name="Muhammad N."/>
            <person name="Kim S.-G."/>
        </authorList>
    </citation>
    <scope>NUCLEOTIDE SEQUENCE [LARGE SCALE GENOMIC DNA]</scope>
    <source>
        <strain evidence="3">ABR2-2</strain>
    </source>
</reference>
<feature type="chain" id="PRO_5041407465" description="Cadherin domain-containing protein" evidence="2">
    <location>
        <begin position="22"/>
        <end position="619"/>
    </location>
</feature>
<organism evidence="3 4">
    <name type="scientific">Marivirga arenosa</name>
    <dbReference type="NCBI Taxonomy" id="3059076"/>
    <lineage>
        <taxon>Bacteria</taxon>
        <taxon>Pseudomonadati</taxon>
        <taxon>Bacteroidota</taxon>
        <taxon>Cytophagia</taxon>
        <taxon>Cytophagales</taxon>
        <taxon>Marivirgaceae</taxon>
        <taxon>Marivirga</taxon>
    </lineage>
</organism>
<dbReference type="EMBL" id="CP129970">
    <property type="protein sequence ID" value="WMN06842.1"/>
    <property type="molecule type" value="Genomic_DNA"/>
</dbReference>
<gene>
    <name evidence="3" type="ORF">QYS48_33935</name>
</gene>
<evidence type="ECO:0008006" key="5">
    <source>
        <dbReference type="Google" id="ProtNLM"/>
    </source>
</evidence>
<name>A0AA51N646_9BACT</name>
<evidence type="ECO:0000256" key="2">
    <source>
        <dbReference type="SAM" id="SignalP"/>
    </source>
</evidence>
<keyword evidence="1" id="KW-0175">Coiled coil</keyword>
<keyword evidence="4" id="KW-1185">Reference proteome</keyword>
<dbReference type="RefSeq" id="WP_308356811.1">
    <property type="nucleotide sequence ID" value="NZ_CP129970.2"/>
</dbReference>
<feature type="signal peptide" evidence="2">
    <location>
        <begin position="1"/>
        <end position="21"/>
    </location>
</feature>